<comment type="subcellular location">
    <subcellularLocation>
        <location evidence="1">Secreted</location>
    </subcellularLocation>
</comment>
<feature type="signal peptide" evidence="6">
    <location>
        <begin position="1"/>
        <end position="21"/>
    </location>
</feature>
<dbReference type="InterPro" id="IPR029034">
    <property type="entry name" value="Cystine-knot_cytokine"/>
</dbReference>
<dbReference type="InterPro" id="IPR008717">
    <property type="entry name" value="Noggin"/>
</dbReference>
<evidence type="ECO:0000313" key="8">
    <source>
        <dbReference type="Proteomes" id="UP001626550"/>
    </source>
</evidence>
<reference evidence="7 8" key="1">
    <citation type="submission" date="2024-11" db="EMBL/GenBank/DDBJ databases">
        <title>Adaptive evolution of stress response genes in parasites aligns with host niche diversity.</title>
        <authorList>
            <person name="Hahn C."/>
            <person name="Resl P."/>
        </authorList>
    </citation>
    <scope>NUCLEOTIDE SEQUENCE [LARGE SCALE GENOMIC DNA]</scope>
    <source>
        <strain evidence="7">EGGRZ-B1_66</strain>
        <tissue evidence="7">Body</tissue>
    </source>
</reference>
<dbReference type="GO" id="GO:0005576">
    <property type="term" value="C:extracellular region"/>
    <property type="evidence" value="ECO:0007669"/>
    <property type="project" value="UniProtKB-SubCell"/>
</dbReference>
<comment type="similarity">
    <text evidence="2">Belongs to the noggin family.</text>
</comment>
<evidence type="ECO:0000313" key="7">
    <source>
        <dbReference type="EMBL" id="KAL3307360.1"/>
    </source>
</evidence>
<feature type="chain" id="PRO_5044785360" description="Noggin" evidence="6">
    <location>
        <begin position="22"/>
        <end position="236"/>
    </location>
</feature>
<evidence type="ECO:0000256" key="3">
    <source>
        <dbReference type="ARBA" id="ARBA00022473"/>
    </source>
</evidence>
<dbReference type="Gene3D" id="2.10.90.10">
    <property type="entry name" value="Cystine-knot cytokines"/>
    <property type="match status" value="1"/>
</dbReference>
<protein>
    <recommendedName>
        <fullName evidence="9">Noggin</fullName>
    </recommendedName>
</protein>
<organism evidence="7 8">
    <name type="scientific">Cichlidogyrus casuarinus</name>
    <dbReference type="NCBI Taxonomy" id="1844966"/>
    <lineage>
        <taxon>Eukaryota</taxon>
        <taxon>Metazoa</taxon>
        <taxon>Spiralia</taxon>
        <taxon>Lophotrochozoa</taxon>
        <taxon>Platyhelminthes</taxon>
        <taxon>Monogenea</taxon>
        <taxon>Monopisthocotylea</taxon>
        <taxon>Dactylogyridea</taxon>
        <taxon>Ancyrocephalidae</taxon>
        <taxon>Cichlidogyrus</taxon>
    </lineage>
</organism>
<keyword evidence="3" id="KW-0217">Developmental protein</keyword>
<gene>
    <name evidence="7" type="ORF">Ciccas_014130</name>
</gene>
<dbReference type="Pfam" id="PF05806">
    <property type="entry name" value="Noggin"/>
    <property type="match status" value="1"/>
</dbReference>
<keyword evidence="5 6" id="KW-0732">Signal</keyword>
<proteinExistence type="inferred from homology"/>
<comment type="caution">
    <text evidence="7">The sequence shown here is derived from an EMBL/GenBank/DDBJ whole genome shotgun (WGS) entry which is preliminary data.</text>
</comment>
<name>A0ABD2PJV8_9PLAT</name>
<evidence type="ECO:0000256" key="6">
    <source>
        <dbReference type="SAM" id="SignalP"/>
    </source>
</evidence>
<dbReference type="SUPFAM" id="SSF57501">
    <property type="entry name" value="Cystine-knot cytokines"/>
    <property type="match status" value="1"/>
</dbReference>
<dbReference type="AlphaFoldDB" id="A0ABD2PJV8"/>
<dbReference type="PANTHER" id="PTHR10494">
    <property type="entry name" value="BONE MORPHOGENETIC PROTEIN INHIBITOR, NOGGIN"/>
    <property type="match status" value="1"/>
</dbReference>
<sequence>MFKLALVLVTLLGLAPTTIFAQSVRASSQLGKVSVNVADLLSRQTKQTSPKSVAKIVVGRYERAMGDAPPMQPQLHSSGWSPNKVDVKVAGQKIDTASLTLTPPNPSNELNRKLRIVLGRNFDNQWMSIEALDNANHSVPHGYPKSDESLQAALNSLNFTRGEMDTHTTDALKSWLLQRATCPIEFVWEDLGPTFWPQFIRHGHCQSGHSCSWPSGMSCRQSGSRKLNMLRWVSDR</sequence>
<dbReference type="Gene3D" id="1.10.287.520">
    <property type="entry name" value="Helix hairpin bin"/>
    <property type="match status" value="1"/>
</dbReference>
<dbReference type="PANTHER" id="PTHR10494:SF6">
    <property type="entry name" value="NOGGIN"/>
    <property type="match status" value="1"/>
</dbReference>
<dbReference type="EMBL" id="JBJKFK010007559">
    <property type="protein sequence ID" value="KAL3307360.1"/>
    <property type="molecule type" value="Genomic_DNA"/>
</dbReference>
<evidence type="ECO:0000256" key="1">
    <source>
        <dbReference type="ARBA" id="ARBA00004613"/>
    </source>
</evidence>
<keyword evidence="8" id="KW-1185">Reference proteome</keyword>
<evidence type="ECO:0000256" key="5">
    <source>
        <dbReference type="ARBA" id="ARBA00022729"/>
    </source>
</evidence>
<keyword evidence="4" id="KW-0964">Secreted</keyword>
<dbReference type="Proteomes" id="UP001626550">
    <property type="component" value="Unassembled WGS sequence"/>
</dbReference>
<accession>A0ABD2PJV8</accession>
<evidence type="ECO:0008006" key="9">
    <source>
        <dbReference type="Google" id="ProtNLM"/>
    </source>
</evidence>
<evidence type="ECO:0000256" key="4">
    <source>
        <dbReference type="ARBA" id="ARBA00022525"/>
    </source>
</evidence>
<evidence type="ECO:0000256" key="2">
    <source>
        <dbReference type="ARBA" id="ARBA00007480"/>
    </source>
</evidence>